<sequence length="103" mass="11229">MACLIYILLAVRFIACIFLNFSEGIFISSLSMLLQLSRRCNFGITESLSSAGRLRMLALPGKGSNGCFYNTVQTSVQHRSCCVCSYISILGHSCAACEPSFKS</sequence>
<keyword evidence="1" id="KW-0472">Membrane</keyword>
<organism evidence="2">
    <name type="scientific">Rhipicephalus microplus</name>
    <name type="common">Cattle tick</name>
    <name type="synonym">Boophilus microplus</name>
    <dbReference type="NCBI Taxonomy" id="6941"/>
    <lineage>
        <taxon>Eukaryota</taxon>
        <taxon>Metazoa</taxon>
        <taxon>Ecdysozoa</taxon>
        <taxon>Arthropoda</taxon>
        <taxon>Chelicerata</taxon>
        <taxon>Arachnida</taxon>
        <taxon>Acari</taxon>
        <taxon>Parasitiformes</taxon>
        <taxon>Ixodida</taxon>
        <taxon>Ixodoidea</taxon>
        <taxon>Ixodidae</taxon>
        <taxon>Rhipicephalinae</taxon>
        <taxon>Rhipicephalus</taxon>
        <taxon>Boophilus</taxon>
    </lineage>
</organism>
<reference evidence="2" key="1">
    <citation type="submission" date="2019-09" db="EMBL/GenBank/DDBJ databases">
        <title>Organ-specific transcriptomic study of the physiology of the cattle tick, Rhipicephalus microplus.</title>
        <authorList>
            <person name="Tirloni L."/>
            <person name="Braz G."/>
            <person name="Gandara A.C.P."/>
            <person name="Sabadin G.A."/>
            <person name="da Silva R.M."/>
            <person name="Guizzo M.G."/>
            <person name="Machado J.A."/>
            <person name="Costa E.P."/>
            <person name="Gomes H.F."/>
            <person name="Moraes J."/>
            <person name="Mota M.B.S."/>
            <person name="Mesquita R.D."/>
            <person name="Alvarenga P.H."/>
            <person name="Alves F."/>
            <person name="Seixas A."/>
            <person name="da Fonseca R.N."/>
            <person name="Fogaca A."/>
            <person name="Logullo C."/>
            <person name="Tanaka A."/>
            <person name="Daffre S."/>
            <person name="Termignoni C."/>
            <person name="Vaz I.S.Jr."/>
            <person name="Oliveira P.L."/>
            <person name="Ribeiro J.M."/>
        </authorList>
    </citation>
    <scope>NUCLEOTIDE SEQUENCE</scope>
    <source>
        <strain evidence="2">Porto Alegre</strain>
    </source>
</reference>
<evidence type="ECO:0000313" key="2">
    <source>
        <dbReference type="EMBL" id="NOV42828.1"/>
    </source>
</evidence>
<dbReference type="EMBL" id="GHWJ01010091">
    <property type="protein sequence ID" value="NOV42828.1"/>
    <property type="molecule type" value="Transcribed_RNA"/>
</dbReference>
<keyword evidence="1" id="KW-0812">Transmembrane</keyword>
<accession>A0A6M2DC93</accession>
<proteinExistence type="predicted"/>
<keyword evidence="1" id="KW-1133">Transmembrane helix</keyword>
<evidence type="ECO:0000256" key="1">
    <source>
        <dbReference type="SAM" id="Phobius"/>
    </source>
</evidence>
<feature type="transmembrane region" description="Helical" evidence="1">
    <location>
        <begin position="6"/>
        <end position="34"/>
    </location>
</feature>
<dbReference type="AlphaFoldDB" id="A0A6M2DC93"/>
<name>A0A6M2DC93_RHIMP</name>
<protein>
    <submittedName>
        <fullName evidence="2">Putative secreted protein</fullName>
    </submittedName>
</protein>